<protein>
    <submittedName>
        <fullName evidence="1">Uncharacterized protein</fullName>
    </submittedName>
</protein>
<dbReference type="EMBL" id="GBXM01069784">
    <property type="protein sequence ID" value="JAH38793.1"/>
    <property type="molecule type" value="Transcribed_RNA"/>
</dbReference>
<proteinExistence type="predicted"/>
<name>A0A0E9SE85_ANGAN</name>
<sequence>MIIHSRSVGYFCQSLRRTRDTYG</sequence>
<reference evidence="1" key="2">
    <citation type="journal article" date="2015" name="Fish Shellfish Immunol.">
        <title>Early steps in the European eel (Anguilla anguilla)-Vibrio vulnificus interaction in the gills: Role of the RtxA13 toxin.</title>
        <authorList>
            <person name="Callol A."/>
            <person name="Pajuelo D."/>
            <person name="Ebbesson L."/>
            <person name="Teles M."/>
            <person name="MacKenzie S."/>
            <person name="Amaro C."/>
        </authorList>
    </citation>
    <scope>NUCLEOTIDE SEQUENCE</scope>
</reference>
<accession>A0A0E9SE85</accession>
<dbReference type="AlphaFoldDB" id="A0A0E9SE85"/>
<evidence type="ECO:0000313" key="1">
    <source>
        <dbReference type="EMBL" id="JAH38793.1"/>
    </source>
</evidence>
<organism evidence="1">
    <name type="scientific">Anguilla anguilla</name>
    <name type="common">European freshwater eel</name>
    <name type="synonym">Muraena anguilla</name>
    <dbReference type="NCBI Taxonomy" id="7936"/>
    <lineage>
        <taxon>Eukaryota</taxon>
        <taxon>Metazoa</taxon>
        <taxon>Chordata</taxon>
        <taxon>Craniata</taxon>
        <taxon>Vertebrata</taxon>
        <taxon>Euteleostomi</taxon>
        <taxon>Actinopterygii</taxon>
        <taxon>Neopterygii</taxon>
        <taxon>Teleostei</taxon>
        <taxon>Anguilliformes</taxon>
        <taxon>Anguillidae</taxon>
        <taxon>Anguilla</taxon>
    </lineage>
</organism>
<reference evidence="1" key="1">
    <citation type="submission" date="2014-11" db="EMBL/GenBank/DDBJ databases">
        <authorList>
            <person name="Amaro Gonzalez C."/>
        </authorList>
    </citation>
    <scope>NUCLEOTIDE SEQUENCE</scope>
</reference>